<keyword evidence="4" id="KW-1185">Reference proteome</keyword>
<evidence type="ECO:0000313" key="5">
    <source>
        <dbReference type="Proteomes" id="UP001595190"/>
    </source>
</evidence>
<name>A0ABV6ZJG6_9HYPH</name>
<evidence type="ECO:0000313" key="3">
    <source>
        <dbReference type="EMBL" id="MFC2252324.1"/>
    </source>
</evidence>
<dbReference type="Proteomes" id="UP001595190">
    <property type="component" value="Unassembled WGS sequence"/>
</dbReference>
<dbReference type="Proteomes" id="UP001555786">
    <property type="component" value="Unassembled WGS sequence"/>
</dbReference>
<dbReference type="EMBL" id="JBFNQD010000008">
    <property type="protein sequence ID" value="MEW9308238.1"/>
    <property type="molecule type" value="Genomic_DNA"/>
</dbReference>
<dbReference type="EMBL" id="JBHGPK010000011">
    <property type="protein sequence ID" value="MFC2252324.1"/>
    <property type="molecule type" value="Genomic_DNA"/>
</dbReference>
<evidence type="ECO:0000313" key="2">
    <source>
        <dbReference type="EMBL" id="MEW9308238.1"/>
    </source>
</evidence>
<dbReference type="RefSeq" id="WP_311940138.1">
    <property type="nucleotide sequence ID" value="NZ_JAVSCS010000026.1"/>
</dbReference>
<proteinExistence type="predicted"/>
<dbReference type="InterPro" id="IPR010982">
    <property type="entry name" value="Lambda_DNA-bd_dom_sf"/>
</dbReference>
<feature type="domain" description="HTH cro/C1-type" evidence="1">
    <location>
        <begin position="27"/>
        <end position="57"/>
    </location>
</feature>
<dbReference type="Pfam" id="PF13560">
    <property type="entry name" value="HTH_31"/>
    <property type="match status" value="1"/>
</dbReference>
<gene>
    <name evidence="2" type="ORF">ABXS05_21970</name>
    <name evidence="3" type="ORF">ACETRX_21990</name>
</gene>
<dbReference type="SMART" id="SM00530">
    <property type="entry name" value="HTH_XRE"/>
    <property type="match status" value="1"/>
</dbReference>
<reference evidence="2 4" key="1">
    <citation type="submission" date="2024-07" db="EMBL/GenBank/DDBJ databases">
        <title>Description of Labrys sedimenti sp. nov., isolated from a diclofenac-degrading enrichment culture.</title>
        <authorList>
            <person name="Tancsics A."/>
            <person name="Csepanyi A."/>
        </authorList>
    </citation>
    <scope>NUCLEOTIDE SEQUENCE [LARGE SCALE GENOMIC DNA]</scope>
    <source>
        <strain evidence="2 4">LMG 23578</strain>
    </source>
</reference>
<dbReference type="CDD" id="cd00093">
    <property type="entry name" value="HTH_XRE"/>
    <property type="match status" value="1"/>
</dbReference>
<organism evidence="3 5">
    <name type="scientific">Labrys neptuniae</name>
    <dbReference type="NCBI Taxonomy" id="376174"/>
    <lineage>
        <taxon>Bacteria</taxon>
        <taxon>Pseudomonadati</taxon>
        <taxon>Pseudomonadota</taxon>
        <taxon>Alphaproteobacteria</taxon>
        <taxon>Hyphomicrobiales</taxon>
        <taxon>Xanthobacteraceae</taxon>
        <taxon>Labrys</taxon>
    </lineage>
</organism>
<evidence type="ECO:0000313" key="4">
    <source>
        <dbReference type="Proteomes" id="UP001555786"/>
    </source>
</evidence>
<comment type="caution">
    <text evidence="3">The sequence shown here is derived from an EMBL/GenBank/DDBJ whole genome shotgun (WGS) entry which is preliminary data.</text>
</comment>
<dbReference type="SUPFAM" id="SSF47413">
    <property type="entry name" value="lambda repressor-like DNA-binding domains"/>
    <property type="match status" value="1"/>
</dbReference>
<reference evidence="3 5" key="2">
    <citation type="submission" date="2024-09" db="EMBL/GenBank/DDBJ databases">
        <title>Description of Labrys sedimenti sp. nov., isolated from a diclofenac-degrading enrichment culture, and genome-based reclassification of Labrys portucalensis as a later heterotypic synonym of Labrys neptuniae.</title>
        <authorList>
            <person name="Tancsics A."/>
            <person name="Csepanyi A."/>
        </authorList>
    </citation>
    <scope>NUCLEOTIDE SEQUENCE [LARGE SCALE GENOMIC DNA]</scope>
    <source>
        <strain evidence="3 5">LMG 23412</strain>
    </source>
</reference>
<dbReference type="InterPro" id="IPR001387">
    <property type="entry name" value="Cro/C1-type_HTH"/>
</dbReference>
<accession>A0ABV6ZJG6</accession>
<evidence type="ECO:0000259" key="1">
    <source>
        <dbReference type="PROSITE" id="PS50943"/>
    </source>
</evidence>
<protein>
    <submittedName>
        <fullName evidence="3">Helix-turn-helix domain-containing protein</fullName>
    </submittedName>
    <submittedName>
        <fullName evidence="2">Helix-turn-helix transcriptional regulator</fullName>
    </submittedName>
</protein>
<sequence>MQERASRPFQKNSTSLQIDWKRFGDDLRNARAARGLTYRQFGALTGVTFSTLARLESSYLPCNAETFMTLAVEMGRDPLAYAIRGNASASGVLAQETDAA</sequence>
<dbReference type="Gene3D" id="1.10.260.40">
    <property type="entry name" value="lambda repressor-like DNA-binding domains"/>
    <property type="match status" value="1"/>
</dbReference>
<dbReference type="PROSITE" id="PS50943">
    <property type="entry name" value="HTH_CROC1"/>
    <property type="match status" value="1"/>
</dbReference>